<keyword evidence="8 10" id="KW-1133">Transmembrane helix</keyword>
<comment type="similarity">
    <text evidence="3">Belongs to the binding-protein-dependent transport system permease family. HisMQ subfamily.</text>
</comment>
<dbReference type="InterPro" id="IPR035906">
    <property type="entry name" value="MetI-like_sf"/>
</dbReference>
<comment type="subcellular location">
    <subcellularLocation>
        <location evidence="2">Cell inner membrane</location>
        <topology evidence="2">Multi-pass membrane protein</topology>
    </subcellularLocation>
    <subcellularLocation>
        <location evidence="10">Cell membrane</location>
        <topology evidence="10">Multi-pass membrane protein</topology>
    </subcellularLocation>
</comment>
<protein>
    <submittedName>
        <fullName evidence="12">Amino acid ABC transporter</fullName>
    </submittedName>
</protein>
<dbReference type="InterPro" id="IPR043429">
    <property type="entry name" value="ArtM/GltK/GlnP/TcyL/YhdX-like"/>
</dbReference>
<dbReference type="GO" id="GO:0022857">
    <property type="term" value="F:transmembrane transporter activity"/>
    <property type="evidence" value="ECO:0007669"/>
    <property type="project" value="InterPro"/>
</dbReference>
<dbReference type="PROSITE" id="PS50928">
    <property type="entry name" value="ABC_TM1"/>
    <property type="match status" value="1"/>
</dbReference>
<dbReference type="AlphaFoldDB" id="A0A2A4EPZ5"/>
<evidence type="ECO:0000256" key="3">
    <source>
        <dbReference type="ARBA" id="ARBA00010072"/>
    </source>
</evidence>
<evidence type="ECO:0000256" key="4">
    <source>
        <dbReference type="ARBA" id="ARBA00022448"/>
    </source>
</evidence>
<organism evidence="12 13">
    <name type="scientific">Paraburkholderia acidicola</name>
    <dbReference type="NCBI Taxonomy" id="1912599"/>
    <lineage>
        <taxon>Bacteria</taxon>
        <taxon>Pseudomonadati</taxon>
        <taxon>Pseudomonadota</taxon>
        <taxon>Betaproteobacteria</taxon>
        <taxon>Burkholderiales</taxon>
        <taxon>Burkholderiaceae</taxon>
        <taxon>Paraburkholderia</taxon>
    </lineage>
</organism>
<keyword evidence="7" id="KW-0029">Amino-acid transport</keyword>
<reference evidence="12 13" key="1">
    <citation type="submission" date="2017-01" db="EMBL/GenBank/DDBJ databases">
        <title>Whole-Genome Shotgun Sequencing of Two beta-Proteobacterial Species in Search of the Bulgecin Biosynthetic Cluster.</title>
        <authorList>
            <person name="Horsman M.E."/>
            <person name="Marous D.R."/>
            <person name="Li R."/>
            <person name="Oliver R.A."/>
            <person name="Byun B."/>
            <person name="Emrich S.J."/>
            <person name="Boggess B."/>
            <person name="Townsend C.A."/>
            <person name="Mobashery S."/>
        </authorList>
    </citation>
    <scope>NUCLEOTIDE SEQUENCE [LARGE SCALE GENOMIC DNA]</scope>
    <source>
        <strain evidence="12 13">ATCC 31363</strain>
    </source>
</reference>
<dbReference type="GO" id="GO:0006865">
    <property type="term" value="P:amino acid transport"/>
    <property type="evidence" value="ECO:0007669"/>
    <property type="project" value="UniProtKB-KW"/>
</dbReference>
<dbReference type="InterPro" id="IPR010065">
    <property type="entry name" value="AA_ABC_transptr_permease_3TM"/>
</dbReference>
<feature type="transmembrane region" description="Helical" evidence="10">
    <location>
        <begin position="217"/>
        <end position="235"/>
    </location>
</feature>
<keyword evidence="4 10" id="KW-0813">Transport</keyword>
<dbReference type="RefSeq" id="WP_170043887.1">
    <property type="nucleotide sequence ID" value="NZ_MTZV01000006.1"/>
</dbReference>
<comment type="function">
    <text evidence="1">Part of the binding-protein-dependent transport system for glutamine; probably responsible for the translocation of the substrate across the membrane.</text>
</comment>
<feature type="domain" description="ABC transmembrane type-1" evidence="11">
    <location>
        <begin position="41"/>
        <end position="235"/>
    </location>
</feature>
<evidence type="ECO:0000256" key="6">
    <source>
        <dbReference type="ARBA" id="ARBA00022692"/>
    </source>
</evidence>
<evidence type="ECO:0000256" key="10">
    <source>
        <dbReference type="RuleBase" id="RU363032"/>
    </source>
</evidence>
<evidence type="ECO:0000313" key="12">
    <source>
        <dbReference type="EMBL" id="PCE22364.1"/>
    </source>
</evidence>
<accession>A0A2A4EPZ5</accession>
<dbReference type="GO" id="GO:0043190">
    <property type="term" value="C:ATP-binding cassette (ABC) transporter complex"/>
    <property type="evidence" value="ECO:0007669"/>
    <property type="project" value="InterPro"/>
</dbReference>
<name>A0A2A4EPZ5_9BURK</name>
<keyword evidence="9 10" id="KW-0472">Membrane</keyword>
<dbReference type="PANTHER" id="PTHR30614">
    <property type="entry name" value="MEMBRANE COMPONENT OF AMINO ACID ABC TRANSPORTER"/>
    <property type="match status" value="1"/>
</dbReference>
<dbReference type="Gene3D" id="1.10.3720.10">
    <property type="entry name" value="MetI-like"/>
    <property type="match status" value="1"/>
</dbReference>
<feature type="transmembrane region" description="Helical" evidence="10">
    <location>
        <begin position="89"/>
        <end position="108"/>
    </location>
</feature>
<dbReference type="CDD" id="cd06261">
    <property type="entry name" value="TM_PBP2"/>
    <property type="match status" value="1"/>
</dbReference>
<dbReference type="NCBIfam" id="TIGR01726">
    <property type="entry name" value="HEQRo_perm_3TM"/>
    <property type="match status" value="1"/>
</dbReference>
<comment type="caution">
    <text evidence="12">The sequence shown here is derived from an EMBL/GenBank/DDBJ whole genome shotgun (WGS) entry which is preliminary data.</text>
</comment>
<feature type="transmembrane region" description="Helical" evidence="10">
    <location>
        <begin position="47"/>
        <end position="68"/>
    </location>
</feature>
<gene>
    <name evidence="12" type="ORF">BWP39_22055</name>
</gene>
<evidence type="ECO:0000256" key="1">
    <source>
        <dbReference type="ARBA" id="ARBA00003159"/>
    </source>
</evidence>
<evidence type="ECO:0000256" key="7">
    <source>
        <dbReference type="ARBA" id="ARBA00022970"/>
    </source>
</evidence>
<dbReference type="Pfam" id="PF00528">
    <property type="entry name" value="BPD_transp_1"/>
    <property type="match status" value="1"/>
</dbReference>
<evidence type="ECO:0000256" key="2">
    <source>
        <dbReference type="ARBA" id="ARBA00004429"/>
    </source>
</evidence>
<evidence type="ECO:0000256" key="8">
    <source>
        <dbReference type="ARBA" id="ARBA00022989"/>
    </source>
</evidence>
<evidence type="ECO:0000259" key="11">
    <source>
        <dbReference type="PROSITE" id="PS50928"/>
    </source>
</evidence>
<evidence type="ECO:0000256" key="5">
    <source>
        <dbReference type="ARBA" id="ARBA00022475"/>
    </source>
</evidence>
<dbReference type="SUPFAM" id="SSF161098">
    <property type="entry name" value="MetI-like"/>
    <property type="match status" value="1"/>
</dbReference>
<dbReference type="Proteomes" id="UP000218022">
    <property type="component" value="Unassembled WGS sequence"/>
</dbReference>
<evidence type="ECO:0000256" key="9">
    <source>
        <dbReference type="ARBA" id="ARBA00023136"/>
    </source>
</evidence>
<keyword evidence="5" id="KW-1003">Cell membrane</keyword>
<dbReference type="InterPro" id="IPR000515">
    <property type="entry name" value="MetI-like"/>
</dbReference>
<dbReference type="EMBL" id="MTZV01000006">
    <property type="protein sequence ID" value="PCE22364.1"/>
    <property type="molecule type" value="Genomic_DNA"/>
</dbReference>
<evidence type="ECO:0000313" key="13">
    <source>
        <dbReference type="Proteomes" id="UP000218022"/>
    </source>
</evidence>
<sequence>MSSTNAIDTALQATLDAAARVGLDYRFLLDAYDRTPFLTGMLTSLEIVASTLAGSVVAGFALLLLLRARNRAVAGTTRAFVELVRNTPTIVQLYCAFLVLNMLLSQWLHQQHLDNPFKPFFWVVLVLSLHKGAFHAEALRAGFDAVPAQTLEGAESLGLSRWVRLRRVELPLAIRTALPALVNNMVELVKASSLASAIAVGDITYQSIMIWTQRDNVLALMIVILLFFGALTWLVSRAGRWLERRLWVPGYGN</sequence>
<proteinExistence type="inferred from homology"/>
<keyword evidence="6 10" id="KW-0812">Transmembrane</keyword>
<dbReference type="PANTHER" id="PTHR30614:SF20">
    <property type="entry name" value="GLUTAMINE TRANSPORT SYSTEM PERMEASE PROTEIN GLNP"/>
    <property type="match status" value="1"/>
</dbReference>